<sequence>MTINKQAIPHFIFFGTIIILAISCKNISRNKVELPPVANAYNYNGINKDYKIDPEKKKVISYIAPLYSFRTLLEQTPAGKIDRIIKDNPNYEFIFYCDQIAPDDTTEFKQLLARYNCRFTVILDFNDDLYKLNKRILNPVNNGRLSKISLICDQDNRVLDYAVIGTSMSFFDKVFAKYR</sequence>
<keyword evidence="1" id="KW-1133">Transmembrane helix</keyword>
<organism evidence="2">
    <name type="scientific">bioreactor metagenome</name>
    <dbReference type="NCBI Taxonomy" id="1076179"/>
    <lineage>
        <taxon>unclassified sequences</taxon>
        <taxon>metagenomes</taxon>
        <taxon>ecological metagenomes</taxon>
    </lineage>
</organism>
<gene>
    <name evidence="2" type="ORF">SDC9_86902</name>
</gene>
<reference evidence="2" key="1">
    <citation type="submission" date="2019-08" db="EMBL/GenBank/DDBJ databases">
        <authorList>
            <person name="Kucharzyk K."/>
            <person name="Murdoch R.W."/>
            <person name="Higgins S."/>
            <person name="Loffler F."/>
        </authorList>
    </citation>
    <scope>NUCLEOTIDE SEQUENCE</scope>
</reference>
<protein>
    <submittedName>
        <fullName evidence="2">Uncharacterized protein</fullName>
    </submittedName>
</protein>
<proteinExistence type="predicted"/>
<evidence type="ECO:0000313" key="2">
    <source>
        <dbReference type="EMBL" id="MPM40262.1"/>
    </source>
</evidence>
<dbReference type="PROSITE" id="PS51257">
    <property type="entry name" value="PROKAR_LIPOPROTEIN"/>
    <property type="match status" value="1"/>
</dbReference>
<comment type="caution">
    <text evidence="2">The sequence shown here is derived from an EMBL/GenBank/DDBJ whole genome shotgun (WGS) entry which is preliminary data.</text>
</comment>
<keyword evidence="1" id="KW-0812">Transmembrane</keyword>
<keyword evidence="1" id="KW-0472">Membrane</keyword>
<evidence type="ECO:0000256" key="1">
    <source>
        <dbReference type="SAM" id="Phobius"/>
    </source>
</evidence>
<feature type="transmembrane region" description="Helical" evidence="1">
    <location>
        <begin position="6"/>
        <end position="24"/>
    </location>
</feature>
<name>A0A644ZH87_9ZZZZ</name>
<dbReference type="EMBL" id="VSSQ01008937">
    <property type="protein sequence ID" value="MPM40262.1"/>
    <property type="molecule type" value="Genomic_DNA"/>
</dbReference>
<dbReference type="AlphaFoldDB" id="A0A644ZH87"/>
<accession>A0A644ZH87</accession>